<dbReference type="EMBL" id="JAUCBP010000006">
    <property type="protein sequence ID" value="MDM7859822.1"/>
    <property type="molecule type" value="Genomic_DNA"/>
</dbReference>
<protein>
    <submittedName>
        <fullName evidence="1">DUF2764 family protein</fullName>
    </submittedName>
</protein>
<reference evidence="1 2" key="1">
    <citation type="submission" date="2023-06" db="EMBL/GenBank/DDBJ databases">
        <title>Alteromonas sp. ASW11-36 isolated from intertidal sand.</title>
        <authorList>
            <person name="Li Y."/>
        </authorList>
    </citation>
    <scope>NUCLEOTIDE SEQUENCE [LARGE SCALE GENOMIC DNA]</scope>
    <source>
        <strain evidence="1 2">ASW11-36</strain>
    </source>
</reference>
<dbReference type="InterPro" id="IPR024492">
    <property type="entry name" value="DUF2764"/>
</dbReference>
<dbReference type="Proteomes" id="UP001234343">
    <property type="component" value="Unassembled WGS sequence"/>
</dbReference>
<dbReference type="RefSeq" id="WP_289363966.1">
    <property type="nucleotide sequence ID" value="NZ_JAUCBP010000006.1"/>
</dbReference>
<sequence>MIATGSDKYVMLITSLPRPDDLFVAQRTPLSRIKLERRLNVLSVEEKRILQSVERALDWRFLDANLSEQVLSDRDREAYTRVANRTLRTVIRNRLELRTLLAALRMRKQQMPKPLDDQWGFGRWQSHIRRHWNEKDFALSQTFPWLPTAQKYLDNDDPLALEKLILTEAMKQLKRLSYPHMYDFEAVVIYVLKWNLLERSLKMNSYAANKRFQQLIQDCVNSYTEIDDILGNVNAAN</sequence>
<keyword evidence="2" id="KW-1185">Reference proteome</keyword>
<gene>
    <name evidence="1" type="ORF">QTP81_04310</name>
</gene>
<evidence type="ECO:0000313" key="1">
    <source>
        <dbReference type="EMBL" id="MDM7859822.1"/>
    </source>
</evidence>
<proteinExistence type="predicted"/>
<comment type="caution">
    <text evidence="1">The sequence shown here is derived from an EMBL/GenBank/DDBJ whole genome shotgun (WGS) entry which is preliminary data.</text>
</comment>
<evidence type="ECO:0000313" key="2">
    <source>
        <dbReference type="Proteomes" id="UP001234343"/>
    </source>
</evidence>
<accession>A0ABT7SUF2</accession>
<organism evidence="1 2">
    <name type="scientific">Alteromonas arenosi</name>
    <dbReference type="NCBI Taxonomy" id="3055817"/>
    <lineage>
        <taxon>Bacteria</taxon>
        <taxon>Pseudomonadati</taxon>
        <taxon>Pseudomonadota</taxon>
        <taxon>Gammaproteobacteria</taxon>
        <taxon>Alteromonadales</taxon>
        <taxon>Alteromonadaceae</taxon>
        <taxon>Alteromonas/Salinimonas group</taxon>
        <taxon>Alteromonas</taxon>
    </lineage>
</organism>
<dbReference type="Pfam" id="PF10962">
    <property type="entry name" value="DUF2764"/>
    <property type="match status" value="1"/>
</dbReference>
<name>A0ABT7SUF2_9ALTE</name>